<dbReference type="RefSeq" id="XP_035323332.1">
    <property type="nucleotide sequence ID" value="XM_035467320.1"/>
</dbReference>
<organism evidence="6 7">
    <name type="scientific">Geosmithia morbida</name>
    <dbReference type="NCBI Taxonomy" id="1094350"/>
    <lineage>
        <taxon>Eukaryota</taxon>
        <taxon>Fungi</taxon>
        <taxon>Dikarya</taxon>
        <taxon>Ascomycota</taxon>
        <taxon>Pezizomycotina</taxon>
        <taxon>Sordariomycetes</taxon>
        <taxon>Hypocreomycetidae</taxon>
        <taxon>Hypocreales</taxon>
        <taxon>Bionectriaceae</taxon>
        <taxon>Geosmithia</taxon>
    </lineage>
</organism>
<accession>A0A9P4YXJ0</accession>
<dbReference type="OrthoDB" id="1733656at2759"/>
<evidence type="ECO:0000256" key="1">
    <source>
        <dbReference type="ARBA" id="ARBA00004370"/>
    </source>
</evidence>
<dbReference type="GO" id="GO:0016020">
    <property type="term" value="C:membrane"/>
    <property type="evidence" value="ECO:0007669"/>
    <property type="project" value="UniProtKB-SubCell"/>
</dbReference>
<dbReference type="EMBL" id="JAANYQ010000004">
    <property type="protein sequence ID" value="KAF4124680.1"/>
    <property type="molecule type" value="Genomic_DNA"/>
</dbReference>
<reference evidence="6" key="1">
    <citation type="submission" date="2020-03" db="EMBL/GenBank/DDBJ databases">
        <title>Site-based positive gene gene selection in Geosmithia morbida across the United States reveals a broad range of putative effectors and factors for local host and environmental adapation.</title>
        <authorList>
            <person name="Onufrak A."/>
            <person name="Murdoch R.W."/>
            <person name="Gazis R."/>
            <person name="Huff M."/>
            <person name="Staton M."/>
            <person name="Klingeman W."/>
            <person name="Hadziabdic D."/>
        </authorList>
    </citation>
    <scope>NUCLEOTIDE SEQUENCE</scope>
    <source>
        <strain evidence="6">1262</strain>
    </source>
</reference>
<dbReference type="Proteomes" id="UP000749293">
    <property type="component" value="Unassembled WGS sequence"/>
</dbReference>
<evidence type="ECO:0000313" key="6">
    <source>
        <dbReference type="EMBL" id="KAF4124680.1"/>
    </source>
</evidence>
<dbReference type="AlphaFoldDB" id="A0A9P4YXJ0"/>
<name>A0A9P4YXJ0_9HYPO</name>
<keyword evidence="2" id="KW-0808">Transferase</keyword>
<keyword evidence="3" id="KW-0472">Membrane</keyword>
<dbReference type="PANTHER" id="PTHR48261">
    <property type="entry name" value="ACETYLGLUCOSAMINYLTRANSFERASE"/>
    <property type="match status" value="1"/>
</dbReference>
<keyword evidence="4" id="KW-1015">Disulfide bond</keyword>
<evidence type="ECO:0000256" key="2">
    <source>
        <dbReference type="ARBA" id="ARBA00022679"/>
    </source>
</evidence>
<evidence type="ECO:0000256" key="4">
    <source>
        <dbReference type="ARBA" id="ARBA00023157"/>
    </source>
</evidence>
<feature type="domain" description="Glycosyl transferase 64" evidence="5">
    <location>
        <begin position="10"/>
        <end position="230"/>
    </location>
</feature>
<protein>
    <submittedName>
        <fullName evidence="6">Alpha-1,4-N-acetylglucosaminyltransferase EXTL3</fullName>
    </submittedName>
</protein>
<dbReference type="GO" id="GO:0016757">
    <property type="term" value="F:glycosyltransferase activity"/>
    <property type="evidence" value="ECO:0007669"/>
    <property type="project" value="InterPro"/>
</dbReference>
<sequence length="249" mass="28324">MPPSLINLLQGRLVRQIVVIWNNLDEPTPAPFTSDHGVSVRYRKPERDSLNEKLRVDGDYRTQAVLLSDDDIYYRPADLEFAFQSWRQFGRHRVTGALARCADLDADGGGWTYAPCRGDAPYSMVLTNLAFVHISFLDFYFTDDVPWLGAVRDAVDSRFNGEDIAVNYVVSLLTGNAPLLVRGSEQYVNLDPAGGISRKPGHFEARSSCLNEYADAMRCMPLVEQEARVERGVRYNVWYKALWDRYTLF</sequence>
<dbReference type="InterPro" id="IPR004263">
    <property type="entry name" value="Exostosin"/>
</dbReference>
<dbReference type="InterPro" id="IPR029044">
    <property type="entry name" value="Nucleotide-diphossugar_trans"/>
</dbReference>
<dbReference type="InterPro" id="IPR015338">
    <property type="entry name" value="GT64_dom"/>
</dbReference>
<dbReference type="Gene3D" id="3.90.550.10">
    <property type="entry name" value="Spore Coat Polysaccharide Biosynthesis Protein SpsA, Chain A"/>
    <property type="match status" value="1"/>
</dbReference>
<dbReference type="GeneID" id="55971574"/>
<proteinExistence type="predicted"/>
<evidence type="ECO:0000256" key="3">
    <source>
        <dbReference type="ARBA" id="ARBA00023136"/>
    </source>
</evidence>
<comment type="caution">
    <text evidence="6">The sequence shown here is derived from an EMBL/GenBank/DDBJ whole genome shotgun (WGS) entry which is preliminary data.</text>
</comment>
<keyword evidence="7" id="KW-1185">Reference proteome</keyword>
<dbReference type="SUPFAM" id="SSF53448">
    <property type="entry name" value="Nucleotide-diphospho-sugar transferases"/>
    <property type="match status" value="1"/>
</dbReference>
<evidence type="ECO:0000313" key="7">
    <source>
        <dbReference type="Proteomes" id="UP000749293"/>
    </source>
</evidence>
<dbReference type="Pfam" id="PF09258">
    <property type="entry name" value="Glyco_transf_64"/>
    <property type="match status" value="1"/>
</dbReference>
<evidence type="ECO:0000259" key="5">
    <source>
        <dbReference type="Pfam" id="PF09258"/>
    </source>
</evidence>
<dbReference type="PANTHER" id="PTHR48261:SF2">
    <property type="entry name" value="ACETYLGLUCOSAMINYLTRANSFERASE"/>
    <property type="match status" value="1"/>
</dbReference>
<comment type="subcellular location">
    <subcellularLocation>
        <location evidence="1">Membrane</location>
    </subcellularLocation>
</comment>
<gene>
    <name evidence="6" type="ORF">GMORB2_5346</name>
</gene>